<dbReference type="PROSITE" id="PS00059">
    <property type="entry name" value="ADH_ZINC"/>
    <property type="match status" value="1"/>
</dbReference>
<comment type="cofactor">
    <cofactor evidence="1 5">
        <name>Zn(2+)</name>
        <dbReference type="ChEBI" id="CHEBI:29105"/>
    </cofactor>
</comment>
<keyword evidence="4" id="KW-0560">Oxidoreductase</keyword>
<name>A0ABV7YGR0_9ACTN</name>
<dbReference type="Pfam" id="PF08240">
    <property type="entry name" value="ADH_N"/>
    <property type="match status" value="1"/>
</dbReference>
<keyword evidence="2 5" id="KW-0479">Metal-binding</keyword>
<dbReference type="Pfam" id="PF00107">
    <property type="entry name" value="ADH_zinc_N"/>
    <property type="match status" value="1"/>
</dbReference>
<reference evidence="9" key="1">
    <citation type="journal article" date="2019" name="Int. J. Syst. Evol. Microbiol.">
        <title>The Global Catalogue of Microorganisms (GCM) 10K type strain sequencing project: providing services to taxonomists for standard genome sequencing and annotation.</title>
        <authorList>
            <consortium name="The Broad Institute Genomics Platform"/>
            <consortium name="The Broad Institute Genome Sequencing Center for Infectious Disease"/>
            <person name="Wu L."/>
            <person name="Ma J."/>
        </authorList>
    </citation>
    <scope>NUCLEOTIDE SEQUENCE [LARGE SCALE GENOMIC DNA]</scope>
    <source>
        <strain evidence="9">CGMCC 4.7241</strain>
    </source>
</reference>
<dbReference type="InterPro" id="IPR036291">
    <property type="entry name" value="NAD(P)-bd_dom_sf"/>
</dbReference>
<feature type="domain" description="Alcohol dehydrogenase-like C-terminal" evidence="6">
    <location>
        <begin position="176"/>
        <end position="302"/>
    </location>
</feature>
<evidence type="ECO:0000256" key="1">
    <source>
        <dbReference type="ARBA" id="ARBA00001947"/>
    </source>
</evidence>
<dbReference type="PANTHER" id="PTHR43401">
    <property type="entry name" value="L-THREONINE 3-DEHYDROGENASE"/>
    <property type="match status" value="1"/>
</dbReference>
<evidence type="ECO:0000256" key="2">
    <source>
        <dbReference type="ARBA" id="ARBA00022723"/>
    </source>
</evidence>
<dbReference type="SUPFAM" id="SSF51735">
    <property type="entry name" value="NAD(P)-binding Rossmann-fold domains"/>
    <property type="match status" value="1"/>
</dbReference>
<dbReference type="InterPro" id="IPR011032">
    <property type="entry name" value="GroES-like_sf"/>
</dbReference>
<evidence type="ECO:0000313" key="9">
    <source>
        <dbReference type="Proteomes" id="UP001595699"/>
    </source>
</evidence>
<comment type="similarity">
    <text evidence="5">Belongs to the zinc-containing alcohol dehydrogenase family.</text>
</comment>
<comment type="caution">
    <text evidence="8">The sequence shown here is derived from an EMBL/GenBank/DDBJ whole genome shotgun (WGS) entry which is preliminary data.</text>
</comment>
<gene>
    <name evidence="8" type="ORF">ACFOUW_25105</name>
</gene>
<dbReference type="InterPro" id="IPR002328">
    <property type="entry name" value="ADH_Zn_CS"/>
</dbReference>
<feature type="domain" description="Alcohol dehydrogenase-like N-terminal" evidence="7">
    <location>
        <begin position="24"/>
        <end position="135"/>
    </location>
</feature>
<dbReference type="InterPro" id="IPR050129">
    <property type="entry name" value="Zn_alcohol_dh"/>
</dbReference>
<dbReference type="PANTHER" id="PTHR43401:SF2">
    <property type="entry name" value="L-THREONINE 3-DEHYDROGENASE"/>
    <property type="match status" value="1"/>
</dbReference>
<dbReference type="InterPro" id="IPR013149">
    <property type="entry name" value="ADH-like_C"/>
</dbReference>
<dbReference type="RefSeq" id="WP_205114783.1">
    <property type="nucleotide sequence ID" value="NZ_JAFBCM010000001.1"/>
</dbReference>
<dbReference type="InterPro" id="IPR013154">
    <property type="entry name" value="ADH-like_N"/>
</dbReference>
<evidence type="ECO:0000256" key="3">
    <source>
        <dbReference type="ARBA" id="ARBA00022833"/>
    </source>
</evidence>
<keyword evidence="3 5" id="KW-0862">Zinc</keyword>
<evidence type="ECO:0000259" key="7">
    <source>
        <dbReference type="Pfam" id="PF08240"/>
    </source>
</evidence>
<dbReference type="Proteomes" id="UP001595699">
    <property type="component" value="Unassembled WGS sequence"/>
</dbReference>
<keyword evidence="9" id="KW-1185">Reference proteome</keyword>
<accession>A0ABV7YGR0</accession>
<dbReference type="SUPFAM" id="SSF50129">
    <property type="entry name" value="GroES-like"/>
    <property type="match status" value="1"/>
</dbReference>
<evidence type="ECO:0000313" key="8">
    <source>
        <dbReference type="EMBL" id="MFC3764137.1"/>
    </source>
</evidence>
<protein>
    <submittedName>
        <fullName evidence="8">Zinc-binding dehydrogenase</fullName>
    </submittedName>
</protein>
<proteinExistence type="inferred from homology"/>
<dbReference type="Gene3D" id="3.40.50.720">
    <property type="entry name" value="NAD(P)-binding Rossmann-like Domain"/>
    <property type="match status" value="1"/>
</dbReference>
<organism evidence="8 9">
    <name type="scientific">Tenggerimyces flavus</name>
    <dbReference type="NCBI Taxonomy" id="1708749"/>
    <lineage>
        <taxon>Bacteria</taxon>
        <taxon>Bacillati</taxon>
        <taxon>Actinomycetota</taxon>
        <taxon>Actinomycetes</taxon>
        <taxon>Propionibacteriales</taxon>
        <taxon>Nocardioidaceae</taxon>
        <taxon>Tenggerimyces</taxon>
    </lineage>
</organism>
<evidence type="ECO:0000259" key="6">
    <source>
        <dbReference type="Pfam" id="PF00107"/>
    </source>
</evidence>
<sequence>MRAVRFYGRRDVRMDQVEDLGSPKPGWVRLKVDACGICGTDLEGYVNGPDDREYAGKGILTLGHEGAGTVVETGEGVSLAIGQRVAVEGHLFCRECFYCLRGDYALCVRLKSLGQGADGGLAEEMLAPEYMCLPYADSLEPHHAALAEPTSVAVRAVRRGRLAAGETVVVVGGGTIGLLLLQIVRLRGAARVVVVEPVASRRELALRLGADQAVAPDDAQATLDELTSGVGADVAFEAGGSPAAAKAAVELVRKGGRTVLLGVTGGSLELPLLRFLLTEKEVIASLSHTYDVDFPEALRLLESGQVVAEPLITDRIGLDQVVSHGFEALLAEPAAHLKVLVVP</sequence>
<evidence type="ECO:0000256" key="5">
    <source>
        <dbReference type="RuleBase" id="RU361277"/>
    </source>
</evidence>
<evidence type="ECO:0000256" key="4">
    <source>
        <dbReference type="ARBA" id="ARBA00023002"/>
    </source>
</evidence>
<dbReference type="Gene3D" id="3.90.180.10">
    <property type="entry name" value="Medium-chain alcohol dehydrogenases, catalytic domain"/>
    <property type="match status" value="1"/>
</dbReference>
<dbReference type="EMBL" id="JBHRZH010000023">
    <property type="protein sequence ID" value="MFC3764137.1"/>
    <property type="molecule type" value="Genomic_DNA"/>
</dbReference>